<proteinExistence type="predicted"/>
<evidence type="ECO:0000313" key="1">
    <source>
        <dbReference type="EMBL" id="EGI75673.1"/>
    </source>
</evidence>
<dbReference type="Proteomes" id="UP000016368">
    <property type="component" value="Unassembled WGS sequence"/>
</dbReference>
<name>F3KWN6_9BURK</name>
<accession>F3KWN6</accession>
<reference evidence="1 2" key="1">
    <citation type="journal article" date="2011" name="EMBO J.">
        <title>Structural diversity of bacterial flagellar motors.</title>
        <authorList>
            <person name="Chen S."/>
            <person name="Beeby M."/>
            <person name="Murphy G.E."/>
            <person name="Leadbetter J.R."/>
            <person name="Hendrixson D.R."/>
            <person name="Briegel A."/>
            <person name="Li Z."/>
            <person name="Shi J."/>
            <person name="Tocheva E.I."/>
            <person name="Muller A."/>
            <person name="Dobro M.J."/>
            <person name="Jensen G.J."/>
        </authorList>
    </citation>
    <scope>NUCLEOTIDE SEQUENCE [LARGE SCALE GENOMIC DNA]</scope>
    <source>
        <strain evidence="1 2">ATCC 19624</strain>
    </source>
</reference>
<dbReference type="STRING" id="887062.HGR_14374"/>
<dbReference type="AlphaFoldDB" id="F3KWN6"/>
<gene>
    <name evidence="1" type="ORF">HGR_14374</name>
</gene>
<dbReference type="EMBL" id="AEGR01000093">
    <property type="protein sequence ID" value="EGI75673.1"/>
    <property type="molecule type" value="Genomic_DNA"/>
</dbReference>
<comment type="caution">
    <text evidence="1">The sequence shown here is derived from an EMBL/GenBank/DDBJ whole genome shotgun (WGS) entry which is preliminary data.</text>
</comment>
<organism evidence="1 2">
    <name type="scientific">Hylemonella gracilis ATCC 19624</name>
    <dbReference type="NCBI Taxonomy" id="887062"/>
    <lineage>
        <taxon>Bacteria</taxon>
        <taxon>Pseudomonadati</taxon>
        <taxon>Pseudomonadota</taxon>
        <taxon>Betaproteobacteria</taxon>
        <taxon>Burkholderiales</taxon>
        <taxon>Comamonadaceae</taxon>
        <taxon>Hylemonella</taxon>
    </lineage>
</organism>
<sequence>MPDAYGVDADGDEFASCHRFSIMQAYRSATKLEIASQRPRGLWADGGLGKSQIA</sequence>
<keyword evidence="2" id="KW-1185">Reference proteome</keyword>
<evidence type="ECO:0000313" key="2">
    <source>
        <dbReference type="Proteomes" id="UP000016368"/>
    </source>
</evidence>
<protein>
    <submittedName>
        <fullName evidence="1">Uncharacterized protein</fullName>
    </submittedName>
</protein>